<dbReference type="AlphaFoldDB" id="A0A0F9SBJ1"/>
<sequence length="91" mass="9740">MASRGVKLTKAQALRLLDWHGGGGSAVYALGSSSFGGYAVSLSIARKAIKELTVDLRRKPKPGFWGGWTNKEKANLKQRIADIEKAIARGG</sequence>
<gene>
    <name evidence="1" type="ORF">LCGC14_0539790</name>
</gene>
<comment type="caution">
    <text evidence="1">The sequence shown here is derived from an EMBL/GenBank/DDBJ whole genome shotgun (WGS) entry which is preliminary data.</text>
</comment>
<dbReference type="EMBL" id="LAZR01000719">
    <property type="protein sequence ID" value="KKN59652.1"/>
    <property type="molecule type" value="Genomic_DNA"/>
</dbReference>
<evidence type="ECO:0000313" key="1">
    <source>
        <dbReference type="EMBL" id="KKN59652.1"/>
    </source>
</evidence>
<protein>
    <submittedName>
        <fullName evidence="1">Uncharacterized protein</fullName>
    </submittedName>
</protein>
<proteinExistence type="predicted"/>
<reference evidence="1" key="1">
    <citation type="journal article" date="2015" name="Nature">
        <title>Complex archaea that bridge the gap between prokaryotes and eukaryotes.</title>
        <authorList>
            <person name="Spang A."/>
            <person name="Saw J.H."/>
            <person name="Jorgensen S.L."/>
            <person name="Zaremba-Niedzwiedzka K."/>
            <person name="Martijn J."/>
            <person name="Lind A.E."/>
            <person name="van Eijk R."/>
            <person name="Schleper C."/>
            <person name="Guy L."/>
            <person name="Ettema T.J."/>
        </authorList>
    </citation>
    <scope>NUCLEOTIDE SEQUENCE</scope>
</reference>
<name>A0A0F9SBJ1_9ZZZZ</name>
<accession>A0A0F9SBJ1</accession>
<organism evidence="1">
    <name type="scientific">marine sediment metagenome</name>
    <dbReference type="NCBI Taxonomy" id="412755"/>
    <lineage>
        <taxon>unclassified sequences</taxon>
        <taxon>metagenomes</taxon>
        <taxon>ecological metagenomes</taxon>
    </lineage>
</organism>